<dbReference type="AlphaFoldDB" id="A0A3E1KB08"/>
<gene>
    <name evidence="6" type="ORF">DZC52_04230</name>
</gene>
<evidence type="ECO:0000259" key="5">
    <source>
        <dbReference type="Pfam" id="PF00535"/>
    </source>
</evidence>
<reference evidence="6 7" key="1">
    <citation type="submission" date="2018-08" db="EMBL/GenBank/DDBJ databases">
        <title>Wenzhouxiangella salilacus sp. nov., a novel bacterium isolated from a saline lake in Xinjiang Province, China.</title>
        <authorList>
            <person name="Han S."/>
        </authorList>
    </citation>
    <scope>NUCLEOTIDE SEQUENCE [LARGE SCALE GENOMIC DNA]</scope>
    <source>
        <strain evidence="6 7">XDB06</strain>
    </source>
</reference>
<feature type="transmembrane region" description="Helical" evidence="4">
    <location>
        <begin position="360"/>
        <end position="384"/>
    </location>
</feature>
<dbReference type="SUPFAM" id="SSF53448">
    <property type="entry name" value="Nucleotide-diphospho-sugar transferases"/>
    <property type="match status" value="1"/>
</dbReference>
<dbReference type="InterPro" id="IPR029044">
    <property type="entry name" value="Nucleotide-diphossugar_trans"/>
</dbReference>
<accession>A0A3E1KB08</accession>
<comment type="caution">
    <text evidence="6">The sequence shown here is derived from an EMBL/GenBank/DDBJ whole genome shotgun (WGS) entry which is preliminary data.</text>
</comment>
<protein>
    <submittedName>
        <fullName evidence="6">Glycosyltransferase family 2 protein</fullName>
    </submittedName>
</protein>
<dbReference type="InterPro" id="IPR001173">
    <property type="entry name" value="Glyco_trans_2-like"/>
</dbReference>
<name>A0A3E1KB08_9GAMM</name>
<feature type="domain" description="Glycosyltransferase 2-like" evidence="5">
    <location>
        <begin position="66"/>
        <end position="195"/>
    </location>
</feature>
<evidence type="ECO:0000256" key="3">
    <source>
        <dbReference type="ARBA" id="ARBA00022679"/>
    </source>
</evidence>
<proteinExistence type="inferred from homology"/>
<evidence type="ECO:0000256" key="4">
    <source>
        <dbReference type="SAM" id="Phobius"/>
    </source>
</evidence>
<evidence type="ECO:0000256" key="1">
    <source>
        <dbReference type="ARBA" id="ARBA00006739"/>
    </source>
</evidence>
<evidence type="ECO:0000313" key="7">
    <source>
        <dbReference type="Proteomes" id="UP000260351"/>
    </source>
</evidence>
<evidence type="ECO:0000313" key="6">
    <source>
        <dbReference type="EMBL" id="RFF31636.1"/>
    </source>
</evidence>
<sequence length="395" mass="42854">MAQAIDRRSGLRLAPQCLGARDMIAVFIISVLLVAWTFAGYPGLAVALARGRSEPAADGSCRDAVTVVIAARNEAARIRHRIDNLLASDYPADRLRVLVVDDGSTDGTGRVVAGFGDERVRLLSLDEPVGKAAALNCAMARVDTPLTVFADSRQTFHALAIRRLVNAFTDPSVGLAAGRLELGDGETTGLYWRIETALRRAESVLGWAHGASGAIYAIRSSLFVPLPRDLLLDDVWTPLHVASTGYRLVFVDDAVASEPAVMGPRAEFRRKIRTLSGNWQLLARAPWLLLPWRNRLFPAWFSHKFLRLLAPWALASAFIASGFAVVSDGATWLQALFWLQSGAYAIAVTSLAAPAFARQVPLATAAGSFLLLNLAAMMSLPAWLGSRRPNRFWRG</sequence>
<dbReference type="GO" id="GO:0016757">
    <property type="term" value="F:glycosyltransferase activity"/>
    <property type="evidence" value="ECO:0007669"/>
    <property type="project" value="UniProtKB-KW"/>
</dbReference>
<dbReference type="PANTHER" id="PTHR43630:SF1">
    <property type="entry name" value="POLY-BETA-1,6-N-ACETYL-D-GLUCOSAMINE SYNTHASE"/>
    <property type="match status" value="1"/>
</dbReference>
<keyword evidence="7" id="KW-1185">Reference proteome</keyword>
<keyword evidence="4" id="KW-0472">Membrane</keyword>
<feature type="transmembrane region" description="Helical" evidence="4">
    <location>
        <begin position="332"/>
        <end position="353"/>
    </location>
</feature>
<comment type="similarity">
    <text evidence="1">Belongs to the glycosyltransferase 2 family.</text>
</comment>
<keyword evidence="3 6" id="KW-0808">Transferase</keyword>
<dbReference type="Gene3D" id="3.90.550.10">
    <property type="entry name" value="Spore Coat Polysaccharide Biosynthesis Protein SpsA, Chain A"/>
    <property type="match status" value="1"/>
</dbReference>
<keyword evidence="2" id="KW-0328">Glycosyltransferase</keyword>
<keyword evidence="4" id="KW-1133">Transmembrane helix</keyword>
<keyword evidence="4" id="KW-0812">Transmembrane</keyword>
<evidence type="ECO:0000256" key="2">
    <source>
        <dbReference type="ARBA" id="ARBA00022676"/>
    </source>
</evidence>
<feature type="transmembrane region" description="Helical" evidence="4">
    <location>
        <begin position="23"/>
        <end position="44"/>
    </location>
</feature>
<organism evidence="6 7">
    <name type="scientific">Wenzhouxiangella sediminis</name>
    <dbReference type="NCBI Taxonomy" id="1792836"/>
    <lineage>
        <taxon>Bacteria</taxon>
        <taxon>Pseudomonadati</taxon>
        <taxon>Pseudomonadota</taxon>
        <taxon>Gammaproteobacteria</taxon>
        <taxon>Chromatiales</taxon>
        <taxon>Wenzhouxiangellaceae</taxon>
        <taxon>Wenzhouxiangella</taxon>
    </lineage>
</organism>
<dbReference type="Pfam" id="PF00535">
    <property type="entry name" value="Glycos_transf_2"/>
    <property type="match status" value="1"/>
</dbReference>
<dbReference type="OrthoDB" id="9805612at2"/>
<feature type="transmembrane region" description="Helical" evidence="4">
    <location>
        <begin position="305"/>
        <end position="326"/>
    </location>
</feature>
<dbReference type="Proteomes" id="UP000260351">
    <property type="component" value="Unassembled WGS sequence"/>
</dbReference>
<dbReference type="CDD" id="cd06439">
    <property type="entry name" value="CESA_like_1"/>
    <property type="match status" value="1"/>
</dbReference>
<dbReference type="EMBL" id="QUZK01000018">
    <property type="protein sequence ID" value="RFF31636.1"/>
    <property type="molecule type" value="Genomic_DNA"/>
</dbReference>
<dbReference type="PANTHER" id="PTHR43630">
    <property type="entry name" value="POLY-BETA-1,6-N-ACETYL-D-GLUCOSAMINE SYNTHASE"/>
    <property type="match status" value="1"/>
</dbReference>